<feature type="transmembrane region" description="Helical" evidence="2">
    <location>
        <begin position="37"/>
        <end position="60"/>
    </location>
</feature>
<accession>A0ABU7P7B9</accession>
<keyword evidence="2" id="KW-0812">Transmembrane</keyword>
<keyword evidence="4" id="KW-1185">Reference proteome</keyword>
<evidence type="ECO:0000256" key="1">
    <source>
        <dbReference type="SAM" id="MobiDB-lite"/>
    </source>
</evidence>
<organism evidence="3 4">
    <name type="scientific">Actinacidiphila polyblastidii</name>
    <dbReference type="NCBI Taxonomy" id="3110430"/>
    <lineage>
        <taxon>Bacteria</taxon>
        <taxon>Bacillati</taxon>
        <taxon>Actinomycetota</taxon>
        <taxon>Actinomycetes</taxon>
        <taxon>Kitasatosporales</taxon>
        <taxon>Streptomycetaceae</taxon>
        <taxon>Actinacidiphila</taxon>
    </lineage>
</organism>
<protein>
    <recommendedName>
        <fullName evidence="5">DUF222 domain-containing protein</fullName>
    </recommendedName>
</protein>
<proteinExistence type="predicted"/>
<evidence type="ECO:0000313" key="4">
    <source>
        <dbReference type="Proteomes" id="UP001344658"/>
    </source>
</evidence>
<evidence type="ECO:0000256" key="2">
    <source>
        <dbReference type="SAM" id="Phobius"/>
    </source>
</evidence>
<sequence length="509" mass="54827">MSARPDRWRSRPRAWLLTAAGCATVVGLAIWPRPTMWVLAGIAAGGAAWLIGRGVLLFVAERREPAVDDLTAEEARDLADDLGRELYLARDALTFVEECCDIADREGQQPTTAAVREWLRGAQCARQAGLVFQSSVEPQANAALLLDESAGGQRELVHASSDPDASGTSPETVQADPDASGQQPADQPGDDPDDLRNRVATALRTALRTRTRPALVDYAGRQLRGTEVGLTEQDLADVALAELASELEDLAALHEGEQPYTDESTMPTPAQWIWRWNRCTPEQRLDAAAHVIGMSNSLELVGMVRMRAGRYLTAPDVRHLLEDLAAALAGNPPPATRVVHTAKEQPVSGPQQVDESAVGHHDVAHVARLRDAVAEAIMCGDGDCLTSHHLPKIAQLLGGVGLVEEAPPAPVMATPPLTGRMIPTTTPTCGTNLPSTDGIPCGEPAAWHIRWTRGADTDPTFPAGLACTVHMEQLARTHAWYERHETTPACHAEDGEWRTRGCVHVDQEP</sequence>
<dbReference type="EMBL" id="JAZEWV010000002">
    <property type="protein sequence ID" value="MEE4540967.1"/>
    <property type="molecule type" value="Genomic_DNA"/>
</dbReference>
<comment type="caution">
    <text evidence="3">The sequence shown here is derived from an EMBL/GenBank/DDBJ whole genome shotgun (WGS) entry which is preliminary data.</text>
</comment>
<feature type="region of interest" description="Disordered" evidence="1">
    <location>
        <begin position="154"/>
        <end position="195"/>
    </location>
</feature>
<keyword evidence="2" id="KW-1133">Transmembrane helix</keyword>
<dbReference type="RefSeq" id="WP_330792861.1">
    <property type="nucleotide sequence ID" value="NZ_JAZEWV010000002.1"/>
</dbReference>
<evidence type="ECO:0000313" key="3">
    <source>
        <dbReference type="EMBL" id="MEE4540967.1"/>
    </source>
</evidence>
<keyword evidence="2" id="KW-0472">Membrane</keyword>
<dbReference type="Proteomes" id="UP001344658">
    <property type="component" value="Unassembled WGS sequence"/>
</dbReference>
<reference evidence="3 4" key="1">
    <citation type="submission" date="2023-12" db="EMBL/GenBank/DDBJ databases">
        <title>Streptomyces sp. V4-01.</title>
        <authorList>
            <person name="Somphong A."/>
            <person name="Phongsopitanun W."/>
        </authorList>
    </citation>
    <scope>NUCLEOTIDE SEQUENCE [LARGE SCALE GENOMIC DNA]</scope>
    <source>
        <strain evidence="3 4">V4-01</strain>
    </source>
</reference>
<evidence type="ECO:0008006" key="5">
    <source>
        <dbReference type="Google" id="ProtNLM"/>
    </source>
</evidence>
<gene>
    <name evidence="3" type="ORF">V2S66_03165</name>
</gene>
<name>A0ABU7P7B9_9ACTN</name>
<feature type="transmembrane region" description="Helical" evidence="2">
    <location>
        <begin position="12"/>
        <end position="31"/>
    </location>
</feature>